<dbReference type="Pfam" id="PF17936">
    <property type="entry name" value="Big_6"/>
    <property type="match status" value="5"/>
</dbReference>
<comment type="caution">
    <text evidence="4">The sequence shown here is derived from an EMBL/GenBank/DDBJ whole genome shotgun (WGS) entry which is preliminary data.</text>
</comment>
<feature type="domain" description="Bacterial Ig" evidence="3">
    <location>
        <begin position="123"/>
        <end position="201"/>
    </location>
</feature>
<dbReference type="InterPro" id="IPR041498">
    <property type="entry name" value="Big_6"/>
</dbReference>
<proteinExistence type="predicted"/>
<feature type="compositionally biased region" description="Polar residues" evidence="1">
    <location>
        <begin position="296"/>
        <end position="308"/>
    </location>
</feature>
<evidence type="ECO:0000259" key="3">
    <source>
        <dbReference type="Pfam" id="PF17936"/>
    </source>
</evidence>
<feature type="domain" description="Bacterial Ig" evidence="3">
    <location>
        <begin position="452"/>
        <end position="516"/>
    </location>
</feature>
<gene>
    <name evidence="4" type="ORF">CBF30_09860</name>
</gene>
<evidence type="ECO:0000313" key="5">
    <source>
        <dbReference type="Proteomes" id="UP000288669"/>
    </source>
</evidence>
<feature type="domain" description="Bacterial Ig" evidence="3">
    <location>
        <begin position="381"/>
        <end position="449"/>
    </location>
</feature>
<dbReference type="Gene3D" id="2.60.40.10">
    <property type="entry name" value="Immunoglobulins"/>
    <property type="match status" value="6"/>
</dbReference>
<evidence type="ECO:0000256" key="2">
    <source>
        <dbReference type="SAM" id="SignalP"/>
    </source>
</evidence>
<dbReference type="InterPro" id="IPR013783">
    <property type="entry name" value="Ig-like_fold"/>
</dbReference>
<evidence type="ECO:0000313" key="4">
    <source>
        <dbReference type="EMBL" id="RSU06543.1"/>
    </source>
</evidence>
<feature type="region of interest" description="Disordered" evidence="1">
    <location>
        <begin position="287"/>
        <end position="308"/>
    </location>
</feature>
<keyword evidence="2" id="KW-0732">Signal</keyword>
<accession>A0A430AFM2</accession>
<dbReference type="OrthoDB" id="2339326at2"/>
<name>A0A430AFM2_9ENTE</name>
<dbReference type="Proteomes" id="UP000288669">
    <property type="component" value="Unassembled WGS sequence"/>
</dbReference>
<dbReference type="NCBIfam" id="NF033510">
    <property type="entry name" value="Ca_tandemer"/>
    <property type="match status" value="2"/>
</dbReference>
<reference evidence="4 5" key="1">
    <citation type="submission" date="2017-05" db="EMBL/GenBank/DDBJ databases">
        <title>Vagococcus spp. assemblies.</title>
        <authorList>
            <person name="Gulvik C.A."/>
        </authorList>
    </citation>
    <scope>NUCLEOTIDE SEQUENCE [LARGE SCALE GENOMIC DNA]</scope>
    <source>
        <strain evidence="4 5">DSM 24756</strain>
    </source>
</reference>
<protein>
    <recommendedName>
        <fullName evidence="3">Bacterial Ig domain-containing protein</fullName>
    </recommendedName>
</protein>
<feature type="domain" description="Bacterial Ig" evidence="3">
    <location>
        <begin position="294"/>
        <end position="369"/>
    </location>
</feature>
<dbReference type="EMBL" id="NGJZ01000003">
    <property type="protein sequence ID" value="RSU06543.1"/>
    <property type="molecule type" value="Genomic_DNA"/>
</dbReference>
<evidence type="ECO:0000256" key="1">
    <source>
        <dbReference type="SAM" id="MobiDB-lite"/>
    </source>
</evidence>
<feature type="domain" description="Bacterial Ig" evidence="3">
    <location>
        <begin position="41"/>
        <end position="116"/>
    </location>
</feature>
<organism evidence="4 5">
    <name type="scientific">Vagococcus entomophilus</name>
    <dbReference type="NCBI Taxonomy" id="1160095"/>
    <lineage>
        <taxon>Bacteria</taxon>
        <taxon>Bacillati</taxon>
        <taxon>Bacillota</taxon>
        <taxon>Bacilli</taxon>
        <taxon>Lactobacillales</taxon>
        <taxon>Enterococcaceae</taxon>
        <taxon>Vagococcus</taxon>
    </lineage>
</organism>
<dbReference type="AlphaFoldDB" id="A0A430AFM2"/>
<feature type="chain" id="PRO_5019209586" description="Bacterial Ig domain-containing protein" evidence="2">
    <location>
        <begin position="25"/>
        <end position="530"/>
    </location>
</feature>
<feature type="signal peptide" evidence="2">
    <location>
        <begin position="1"/>
        <end position="24"/>
    </location>
</feature>
<dbReference type="RefSeq" id="WP_126826036.1">
    <property type="nucleotide sequence ID" value="NZ_JBHLWU010000001.1"/>
</dbReference>
<sequence>MKKIIMVAFSLVCLGILAPKMTFASETTAYHIGSGGVTIPQPQVNEITTKDTHLTGTANYPALVVVVANNQVYKANVEKNGSFSVDLEQTFPEGTVLTVYQNHNGESSAKLMVTVKKGQDIKPTAPVVDTVYTSSTRVTGTAQANHAIHLTLRDKLYFGRTDDSGAFSINIEEKLKEGEEISVVSEDDAGQDSEPTVVYVKSDDIPTPTTPTVDPIFTSSLKITGTAQADHTIIATIDEKQYKAQSDSSGAYSITLDHTLSVNQKVSVISEKDDAQSSPAVVYVKDDDSHDLSKPEINNVTENDTSATGIADPNVHIHFQIGTDSYQTVTDLDGKFTVHLDTTYKVGTPIEVYAFDDKGNQSETLKTEVVAGAFDLGIDYITSGDTILTGNTKPNAKITAVVGDRIYNGVADATGLFAITLSKAYAAGTTVTVTATDPDSGISNQKSVIVYPKLVTINSVAEHDSSITGKADPNAEVEVTVSGKSYYGKADAAGSFIVNVSSEEIVSGNVVSVSQTVNDLHSMVATVTVN</sequence>
<keyword evidence="5" id="KW-1185">Reference proteome</keyword>